<evidence type="ECO:0000256" key="4">
    <source>
        <dbReference type="ARBA" id="ARBA00022729"/>
    </source>
</evidence>
<dbReference type="FunFam" id="2.10.25.10:FF:000101">
    <property type="entry name" value="Laminin subunit beta 1"/>
    <property type="match status" value="1"/>
</dbReference>
<accession>K1QUA6</accession>
<dbReference type="HOGENOM" id="CLU_816971_0_0_1"/>
<dbReference type="PROSITE" id="PS50027">
    <property type="entry name" value="EGF_LAM_2"/>
    <property type="match status" value="3"/>
</dbReference>
<dbReference type="PANTHER" id="PTHR10574:SF406">
    <property type="entry name" value="LAMININ SUBUNIT ALPHA 5"/>
    <property type="match status" value="1"/>
</dbReference>
<reference evidence="13" key="1">
    <citation type="journal article" date="2012" name="Nature">
        <title>The oyster genome reveals stress adaptation and complexity of shell formation.</title>
        <authorList>
            <person name="Zhang G."/>
            <person name="Fang X."/>
            <person name="Guo X."/>
            <person name="Li L."/>
            <person name="Luo R."/>
            <person name="Xu F."/>
            <person name="Yang P."/>
            <person name="Zhang L."/>
            <person name="Wang X."/>
            <person name="Qi H."/>
            <person name="Xiong Z."/>
            <person name="Que H."/>
            <person name="Xie Y."/>
            <person name="Holland P.W."/>
            <person name="Paps J."/>
            <person name="Zhu Y."/>
            <person name="Wu F."/>
            <person name="Chen Y."/>
            <person name="Wang J."/>
            <person name="Peng C."/>
            <person name="Meng J."/>
            <person name="Yang L."/>
            <person name="Liu J."/>
            <person name="Wen B."/>
            <person name="Zhang N."/>
            <person name="Huang Z."/>
            <person name="Zhu Q."/>
            <person name="Feng Y."/>
            <person name="Mount A."/>
            <person name="Hedgecock D."/>
            <person name="Xu Z."/>
            <person name="Liu Y."/>
            <person name="Domazet-Loso T."/>
            <person name="Du Y."/>
            <person name="Sun X."/>
            <person name="Zhang S."/>
            <person name="Liu B."/>
            <person name="Cheng P."/>
            <person name="Jiang X."/>
            <person name="Li J."/>
            <person name="Fan D."/>
            <person name="Wang W."/>
            <person name="Fu W."/>
            <person name="Wang T."/>
            <person name="Wang B."/>
            <person name="Zhang J."/>
            <person name="Peng Z."/>
            <person name="Li Y."/>
            <person name="Li N."/>
            <person name="Wang J."/>
            <person name="Chen M."/>
            <person name="He Y."/>
            <person name="Tan F."/>
            <person name="Song X."/>
            <person name="Zheng Q."/>
            <person name="Huang R."/>
            <person name="Yang H."/>
            <person name="Du X."/>
            <person name="Chen L."/>
            <person name="Yang M."/>
            <person name="Gaffney P.M."/>
            <person name="Wang S."/>
            <person name="Luo L."/>
            <person name="She Z."/>
            <person name="Ming Y."/>
            <person name="Huang W."/>
            <person name="Zhang S."/>
            <person name="Huang B."/>
            <person name="Zhang Y."/>
            <person name="Qu T."/>
            <person name="Ni P."/>
            <person name="Miao G."/>
            <person name="Wang J."/>
            <person name="Wang Q."/>
            <person name="Steinberg C.E."/>
            <person name="Wang H."/>
            <person name="Li N."/>
            <person name="Qian L."/>
            <person name="Zhang G."/>
            <person name="Li Y."/>
            <person name="Yang H."/>
            <person name="Liu X."/>
            <person name="Wang J."/>
            <person name="Yin Y."/>
            <person name="Wang J."/>
        </authorList>
    </citation>
    <scope>NUCLEOTIDE SEQUENCE [LARGE SCALE GENOMIC DNA]</scope>
    <source>
        <strain evidence="13">05x7-T-G4-1.051#20</strain>
    </source>
</reference>
<dbReference type="FunFam" id="2.10.25.10:FF:000145">
    <property type="entry name" value="Laminin subunit beta 1"/>
    <property type="match status" value="1"/>
</dbReference>
<feature type="disulfide bond" evidence="11">
    <location>
        <begin position="246"/>
        <end position="255"/>
    </location>
</feature>
<evidence type="ECO:0000256" key="8">
    <source>
        <dbReference type="ARBA" id="ARBA00023157"/>
    </source>
</evidence>
<evidence type="ECO:0000256" key="10">
    <source>
        <dbReference type="ARBA" id="ARBA00023292"/>
    </source>
</evidence>
<feature type="domain" description="Laminin EGF-like" evidence="12">
    <location>
        <begin position="226"/>
        <end position="271"/>
    </location>
</feature>
<evidence type="ECO:0000256" key="7">
    <source>
        <dbReference type="ARBA" id="ARBA00023054"/>
    </source>
</evidence>
<dbReference type="InterPro" id="IPR050440">
    <property type="entry name" value="Laminin/Netrin_ECM"/>
</dbReference>
<sequence>MVTQGIMSGSPVAPVCALGVPPSMLTPVQRTLDRRSLSATVCQDIMVQIGPNCDTCAENYFGNPLVANSTCEPCLCNNNIDPHVDGSCDTSSGECLKCLFNTEGFSCEKCKPGYYGDSTTQSCVECVCDPYGTDRSAGSCDRETGQCPCLPNVTGLRCDACLAGYWNITSGEGCSACGCDPEGSLGITCNQFDGQCDCQQERGGKDCSQCEDLYWGDPKVQCTAGDCNGQGSADMQCDRRTGQCVCLTGISGYKCDRCDRGTTGELPNCKPYQTQYLVNEALKIKATGVEKAFEKEFAEMENNIQEIRDIIRNANVSSNDIRDIEMNLKQLRSVLLTGNT</sequence>
<evidence type="ECO:0000259" key="12">
    <source>
        <dbReference type="PROSITE" id="PS50027"/>
    </source>
</evidence>
<evidence type="ECO:0000256" key="2">
    <source>
        <dbReference type="ARBA" id="ARBA00022525"/>
    </source>
</evidence>
<name>K1QUA6_MAGGI</name>
<dbReference type="GO" id="GO:0043256">
    <property type="term" value="C:laminin complex"/>
    <property type="evidence" value="ECO:0007669"/>
    <property type="project" value="TreeGrafter"/>
</dbReference>
<keyword evidence="6" id="KW-0084">Basement membrane</keyword>
<dbReference type="InterPro" id="IPR000742">
    <property type="entry name" value="EGF"/>
</dbReference>
<protein>
    <submittedName>
        <fullName evidence="13">Laminin subunit beta-1</fullName>
    </submittedName>
</protein>
<feature type="disulfide bond" evidence="11">
    <location>
        <begin position="227"/>
        <end position="244"/>
    </location>
</feature>
<gene>
    <name evidence="13" type="ORF">CGI_10021302</name>
</gene>
<keyword evidence="8 11" id="KW-1015">Disulfide bond</keyword>
<evidence type="ECO:0000256" key="1">
    <source>
        <dbReference type="ARBA" id="ARBA00004302"/>
    </source>
</evidence>
<dbReference type="SMART" id="SM00180">
    <property type="entry name" value="EGF_Lam"/>
    <property type="match status" value="4"/>
</dbReference>
<keyword evidence="4" id="KW-0732">Signal</keyword>
<comment type="caution">
    <text evidence="11">Lacks conserved residue(s) required for the propagation of feature annotation.</text>
</comment>
<feature type="domain" description="Laminin EGF-like" evidence="12">
    <location>
        <begin position="74"/>
        <end position="125"/>
    </location>
</feature>
<evidence type="ECO:0000256" key="11">
    <source>
        <dbReference type="PROSITE-ProRule" id="PRU00460"/>
    </source>
</evidence>
<dbReference type="PANTHER" id="PTHR10574">
    <property type="entry name" value="NETRIN/LAMININ-RELATED"/>
    <property type="match status" value="1"/>
</dbReference>
<evidence type="ECO:0000313" key="13">
    <source>
        <dbReference type="EMBL" id="EKC40422.1"/>
    </source>
</evidence>
<dbReference type="GO" id="GO:0016477">
    <property type="term" value="P:cell migration"/>
    <property type="evidence" value="ECO:0007669"/>
    <property type="project" value="TreeGrafter"/>
</dbReference>
<dbReference type="SMART" id="SM00181">
    <property type="entry name" value="EGF"/>
    <property type="match status" value="2"/>
</dbReference>
<dbReference type="FunFam" id="2.10.25.10:FF:000130">
    <property type="entry name" value="Laminin subunit beta 1"/>
    <property type="match status" value="1"/>
</dbReference>
<dbReference type="InParanoid" id="K1QUA6"/>
<dbReference type="InterPro" id="IPR002049">
    <property type="entry name" value="LE_dom"/>
</dbReference>
<dbReference type="FunFam" id="2.10.25.10:FF:000135">
    <property type="entry name" value="Laminin subunit beta 4"/>
    <property type="match status" value="1"/>
</dbReference>
<proteinExistence type="predicted"/>
<dbReference type="EMBL" id="JH817782">
    <property type="protein sequence ID" value="EKC40422.1"/>
    <property type="molecule type" value="Genomic_DNA"/>
</dbReference>
<dbReference type="PRINTS" id="PR00011">
    <property type="entry name" value="EGFLAMININ"/>
</dbReference>
<comment type="subcellular location">
    <subcellularLocation>
        <location evidence="1">Secreted</location>
        <location evidence="1">Extracellular space</location>
        <location evidence="1">Extracellular matrix</location>
        <location evidence="1">Basement membrane</location>
    </subcellularLocation>
</comment>
<dbReference type="GO" id="GO:0007411">
    <property type="term" value="P:axon guidance"/>
    <property type="evidence" value="ECO:0007669"/>
    <property type="project" value="TreeGrafter"/>
</dbReference>
<keyword evidence="2" id="KW-0964">Secreted</keyword>
<keyword evidence="5" id="KW-0677">Repeat</keyword>
<dbReference type="GO" id="GO:0009887">
    <property type="term" value="P:animal organ morphogenesis"/>
    <property type="evidence" value="ECO:0007669"/>
    <property type="project" value="TreeGrafter"/>
</dbReference>
<dbReference type="SUPFAM" id="SSF57196">
    <property type="entry name" value="EGF/Laminin"/>
    <property type="match status" value="5"/>
</dbReference>
<organism evidence="13">
    <name type="scientific">Magallana gigas</name>
    <name type="common">Pacific oyster</name>
    <name type="synonym">Crassostrea gigas</name>
    <dbReference type="NCBI Taxonomy" id="29159"/>
    <lineage>
        <taxon>Eukaryota</taxon>
        <taxon>Metazoa</taxon>
        <taxon>Spiralia</taxon>
        <taxon>Lophotrochozoa</taxon>
        <taxon>Mollusca</taxon>
        <taxon>Bivalvia</taxon>
        <taxon>Autobranchia</taxon>
        <taxon>Pteriomorphia</taxon>
        <taxon>Ostreida</taxon>
        <taxon>Ostreoidea</taxon>
        <taxon>Ostreidae</taxon>
        <taxon>Magallana</taxon>
    </lineage>
</organism>
<feature type="disulfide bond" evidence="11">
    <location>
        <begin position="98"/>
        <end position="107"/>
    </location>
</feature>
<dbReference type="AlphaFoldDB" id="K1QUA6"/>
<dbReference type="CDD" id="cd00055">
    <property type="entry name" value="EGF_Lam"/>
    <property type="match status" value="4"/>
</dbReference>
<dbReference type="GO" id="GO:0034446">
    <property type="term" value="P:substrate adhesion-dependent cell spreading"/>
    <property type="evidence" value="ECO:0007669"/>
    <property type="project" value="TreeGrafter"/>
</dbReference>
<evidence type="ECO:0000256" key="5">
    <source>
        <dbReference type="ARBA" id="ARBA00022737"/>
    </source>
</evidence>
<keyword evidence="9" id="KW-0325">Glycoprotein</keyword>
<dbReference type="GO" id="GO:0070831">
    <property type="term" value="P:basement membrane assembly"/>
    <property type="evidence" value="ECO:0007669"/>
    <property type="project" value="TreeGrafter"/>
</dbReference>
<dbReference type="Pfam" id="PF00053">
    <property type="entry name" value="EGF_laminin"/>
    <property type="match status" value="5"/>
</dbReference>
<evidence type="ECO:0000256" key="6">
    <source>
        <dbReference type="ARBA" id="ARBA00022869"/>
    </source>
</evidence>
<keyword evidence="7" id="KW-0175">Coiled coil</keyword>
<evidence type="ECO:0000256" key="3">
    <source>
        <dbReference type="ARBA" id="ARBA00022530"/>
    </source>
</evidence>
<keyword evidence="3" id="KW-0272">Extracellular matrix</keyword>
<dbReference type="Gene3D" id="2.10.25.10">
    <property type="entry name" value="Laminin"/>
    <property type="match status" value="5"/>
</dbReference>
<dbReference type="PROSITE" id="PS01248">
    <property type="entry name" value="EGF_LAM_1"/>
    <property type="match status" value="1"/>
</dbReference>
<keyword evidence="10 11" id="KW-0424">Laminin EGF-like domain</keyword>
<feature type="domain" description="Laminin EGF-like" evidence="12">
    <location>
        <begin position="126"/>
        <end position="181"/>
    </location>
</feature>
<dbReference type="GO" id="GO:0009888">
    <property type="term" value="P:tissue development"/>
    <property type="evidence" value="ECO:0007669"/>
    <property type="project" value="TreeGrafter"/>
</dbReference>
<feature type="disulfide bond" evidence="11">
    <location>
        <begin position="149"/>
        <end position="158"/>
    </location>
</feature>
<evidence type="ECO:0000256" key="9">
    <source>
        <dbReference type="ARBA" id="ARBA00023180"/>
    </source>
</evidence>